<dbReference type="OrthoDB" id="253840at2"/>
<feature type="transmembrane region" description="Helical" evidence="1">
    <location>
        <begin position="160"/>
        <end position="179"/>
    </location>
</feature>
<evidence type="ECO:0000313" key="3">
    <source>
        <dbReference type="EMBL" id="RDC60140.1"/>
    </source>
</evidence>
<organism evidence="3 4">
    <name type="scientific">Alteripontixanthobacter maritimus</name>
    <dbReference type="NCBI Taxonomy" id="2161824"/>
    <lineage>
        <taxon>Bacteria</taxon>
        <taxon>Pseudomonadati</taxon>
        <taxon>Pseudomonadota</taxon>
        <taxon>Alphaproteobacteria</taxon>
        <taxon>Sphingomonadales</taxon>
        <taxon>Erythrobacteraceae</taxon>
        <taxon>Alteripontixanthobacter</taxon>
    </lineage>
</organism>
<dbReference type="Pfam" id="PF14402">
    <property type="entry name" value="7TM_transglut"/>
    <property type="match status" value="1"/>
</dbReference>
<name>A0A369Q6V9_9SPHN</name>
<feature type="transmembrane region" description="Helical" evidence="1">
    <location>
        <begin position="135"/>
        <end position="154"/>
    </location>
</feature>
<keyword evidence="4" id="KW-1185">Reference proteome</keyword>
<dbReference type="RefSeq" id="WP_115366362.1">
    <property type="nucleotide sequence ID" value="NZ_QBKA01000002.1"/>
</dbReference>
<feature type="transmembrane region" description="Helical" evidence="1">
    <location>
        <begin position="64"/>
        <end position="84"/>
    </location>
</feature>
<feature type="transmembrane region" description="Helical" evidence="1">
    <location>
        <begin position="214"/>
        <end position="234"/>
    </location>
</feature>
<reference evidence="3 4" key="1">
    <citation type="submission" date="2018-04" db="EMBL/GenBank/DDBJ databases">
        <title>Altererythrobacter sp. HME9302 genome sequencing and assembly.</title>
        <authorList>
            <person name="Kang H."/>
            <person name="Kim H."/>
            <person name="Joh K."/>
        </authorList>
    </citation>
    <scope>NUCLEOTIDE SEQUENCE [LARGE SCALE GENOMIC DNA]</scope>
    <source>
        <strain evidence="3 4">HME9302</strain>
    </source>
</reference>
<feature type="transmembrane region" description="Helical" evidence="1">
    <location>
        <begin position="191"/>
        <end position="208"/>
    </location>
</feature>
<dbReference type="Proteomes" id="UP000253727">
    <property type="component" value="Unassembled WGS sequence"/>
</dbReference>
<gene>
    <name evidence="3" type="ORF">HME9302_01339</name>
</gene>
<accession>A0A369Q6V9</accession>
<evidence type="ECO:0000256" key="1">
    <source>
        <dbReference type="SAM" id="Phobius"/>
    </source>
</evidence>
<sequence>MSSDTDLRRARVRRRLPYIAATVLLFVFLLLAYFVIDDGQSTSLTRSLREGMGDPRKQWGFEPFYLLMALPLGATIVVSFRMALGVQTFGLFTPMLLSLSYLQTGPILGPVISTGAILIGMMIAPVLRKLDVSRVAFLGVLIAIVVTVLGSISGWLGDRLFVTAFPVVVTALVVERWWVTWEAEGLRKALKATYATLGVALLIAWVIATDWLGVVVEAAPPLVPALSGVAMLLLGKYKGLRLLEAVRFAPVREARD</sequence>
<dbReference type="InterPro" id="IPR025840">
    <property type="entry name" value="7TM_transglut"/>
</dbReference>
<feature type="transmembrane region" description="Helical" evidence="1">
    <location>
        <begin position="16"/>
        <end position="36"/>
    </location>
</feature>
<proteinExistence type="predicted"/>
<dbReference type="EMBL" id="QBKA01000002">
    <property type="protein sequence ID" value="RDC60140.1"/>
    <property type="molecule type" value="Genomic_DNA"/>
</dbReference>
<comment type="caution">
    <text evidence="3">The sequence shown here is derived from an EMBL/GenBank/DDBJ whole genome shotgun (WGS) entry which is preliminary data.</text>
</comment>
<dbReference type="AlphaFoldDB" id="A0A369Q6V9"/>
<keyword evidence="1" id="KW-1133">Transmembrane helix</keyword>
<protein>
    <recommendedName>
        <fullName evidence="2">7 transmembrane helices usually fused to an inactive transglutaminase domain-containing protein</fullName>
    </recommendedName>
</protein>
<keyword evidence="1" id="KW-0472">Membrane</keyword>
<feature type="domain" description="7 transmembrane helices usually fused to an inactive transglutaminase" evidence="2">
    <location>
        <begin position="64"/>
        <end position="251"/>
    </location>
</feature>
<keyword evidence="1" id="KW-0812">Transmembrane</keyword>
<evidence type="ECO:0000313" key="4">
    <source>
        <dbReference type="Proteomes" id="UP000253727"/>
    </source>
</evidence>
<evidence type="ECO:0000259" key="2">
    <source>
        <dbReference type="Pfam" id="PF14402"/>
    </source>
</evidence>
<feature type="transmembrane region" description="Helical" evidence="1">
    <location>
        <begin position="104"/>
        <end position="123"/>
    </location>
</feature>